<evidence type="ECO:0000313" key="3">
    <source>
        <dbReference type="Proteomes" id="UP000261088"/>
    </source>
</evidence>
<dbReference type="Proteomes" id="UP000437446">
    <property type="component" value="Unassembled WGS sequence"/>
</dbReference>
<dbReference type="Proteomes" id="UP000261088">
    <property type="component" value="Unassembled WGS sequence"/>
</dbReference>
<name>A0A3R6A7Q0_9BACT</name>
<evidence type="ECO:0000313" key="4">
    <source>
        <dbReference type="Proteomes" id="UP000437446"/>
    </source>
</evidence>
<dbReference type="EMBL" id="QSUP01000001">
    <property type="protein sequence ID" value="RGN54359.1"/>
    <property type="molecule type" value="Genomic_DNA"/>
</dbReference>
<dbReference type="RefSeq" id="WP_005643346.1">
    <property type="nucleotide sequence ID" value="NZ_DAWDXW010000007.1"/>
</dbReference>
<dbReference type="EMBL" id="WNCR01000003">
    <property type="protein sequence ID" value="MTU29478.1"/>
    <property type="molecule type" value="Genomic_DNA"/>
</dbReference>
<gene>
    <name evidence="2" type="ORF">DXB61_01440</name>
    <name evidence="1" type="ORF">GMD66_09690</name>
</gene>
<reference evidence="1 4" key="2">
    <citation type="journal article" date="2019" name="Nat. Med.">
        <title>A library of human gut bacterial isolates paired with longitudinal multiomics data enables mechanistic microbiome research.</title>
        <authorList>
            <person name="Poyet M."/>
            <person name="Groussin M."/>
            <person name="Gibbons S.M."/>
            <person name="Avila-Pacheco J."/>
            <person name="Jiang X."/>
            <person name="Kearney S.M."/>
            <person name="Perrotta A.R."/>
            <person name="Berdy B."/>
            <person name="Zhao S."/>
            <person name="Lieberman T.D."/>
            <person name="Swanson P.K."/>
            <person name="Smith M."/>
            <person name="Roesemann S."/>
            <person name="Alexander J.E."/>
            <person name="Rich S.A."/>
            <person name="Livny J."/>
            <person name="Vlamakis H."/>
            <person name="Clish C."/>
            <person name="Bullock K."/>
            <person name="Deik A."/>
            <person name="Scott J."/>
            <person name="Pierce K.A."/>
            <person name="Xavier R.J."/>
            <person name="Alm E.J."/>
        </authorList>
    </citation>
    <scope>NUCLEOTIDE SEQUENCE [LARGE SCALE GENOMIC DNA]</scope>
    <source>
        <strain evidence="1 4">BIOML-A25</strain>
    </source>
</reference>
<organism evidence="1 4">
    <name type="scientific">Parabacteroides merdae</name>
    <dbReference type="NCBI Taxonomy" id="46503"/>
    <lineage>
        <taxon>Bacteria</taxon>
        <taxon>Pseudomonadati</taxon>
        <taxon>Bacteroidota</taxon>
        <taxon>Bacteroidia</taxon>
        <taxon>Bacteroidales</taxon>
        <taxon>Tannerellaceae</taxon>
        <taxon>Parabacteroides</taxon>
    </lineage>
</organism>
<evidence type="ECO:0000313" key="1">
    <source>
        <dbReference type="EMBL" id="MTU29478.1"/>
    </source>
</evidence>
<accession>A0A3R6A7Q0</accession>
<dbReference type="AlphaFoldDB" id="A0A3R6A7Q0"/>
<proteinExistence type="predicted"/>
<comment type="caution">
    <text evidence="1">The sequence shown here is derived from an EMBL/GenBank/DDBJ whole genome shotgun (WGS) entry which is preliminary data.</text>
</comment>
<sequence>MTVQFEIAKKDVLLQVKTEAFVTGEANKDGELSRINHATKTQASDDDDDILNEYINTAASAITDLLSGHLSPSQPADQKEKFIFTCQMPDSYDTNQNRAITNGIKDYMSAYTLYKWYKRVAPDMADASELEIIRSDINHRINQRRKPVRRPVLPLNF</sequence>
<protein>
    <submittedName>
        <fullName evidence="1">Uncharacterized protein</fullName>
    </submittedName>
</protein>
<evidence type="ECO:0000313" key="2">
    <source>
        <dbReference type="EMBL" id="RGN54359.1"/>
    </source>
</evidence>
<reference evidence="2 3" key="1">
    <citation type="submission" date="2018-08" db="EMBL/GenBank/DDBJ databases">
        <title>A genome reference for cultivated species of the human gut microbiota.</title>
        <authorList>
            <person name="Zou Y."/>
            <person name="Xue W."/>
            <person name="Luo G."/>
        </authorList>
    </citation>
    <scope>NUCLEOTIDE SEQUENCE [LARGE SCALE GENOMIC DNA]</scope>
    <source>
        <strain evidence="2 3">OM05-11AA</strain>
    </source>
</reference>